<sequence>MLQNRQALFQIAQRTICTASCRQFENKVSEKQKLCPQNHKIPMHLQGGAAHALLYRATMVVTVCGIAFAIYQPYMASFPKKQD</sequence>
<evidence type="ECO:0000313" key="1">
    <source>
        <dbReference type="Proteomes" id="UP000694863"/>
    </source>
</evidence>
<proteinExistence type="predicted"/>
<dbReference type="RefSeq" id="XP_045150902.1">
    <property type="nucleotide sequence ID" value="XM_045294967.1"/>
</dbReference>
<organism evidence="1 2">
    <name type="scientific">Echinops telfairi</name>
    <name type="common">Lesser hedgehog tenrec</name>
    <dbReference type="NCBI Taxonomy" id="9371"/>
    <lineage>
        <taxon>Eukaryota</taxon>
        <taxon>Metazoa</taxon>
        <taxon>Chordata</taxon>
        <taxon>Craniata</taxon>
        <taxon>Vertebrata</taxon>
        <taxon>Euteleostomi</taxon>
        <taxon>Mammalia</taxon>
        <taxon>Eutheria</taxon>
        <taxon>Afrotheria</taxon>
        <taxon>Tenrecidae</taxon>
        <taxon>Tenrecinae</taxon>
        <taxon>Echinops</taxon>
    </lineage>
</organism>
<evidence type="ECO:0000313" key="2">
    <source>
        <dbReference type="RefSeq" id="XP_045150902.1"/>
    </source>
</evidence>
<name>A0AC55DGM6_ECHTE</name>
<gene>
    <name evidence="2" type="primary">LOC115871260</name>
</gene>
<dbReference type="Proteomes" id="UP000694863">
    <property type="component" value="Unplaced"/>
</dbReference>
<protein>
    <submittedName>
        <fullName evidence="2">Cytochrome c oxidase subunit 7A2, mitochondrial-like</fullName>
    </submittedName>
</protein>
<keyword evidence="1" id="KW-1185">Reference proteome</keyword>
<reference evidence="2" key="1">
    <citation type="submission" date="2025-08" db="UniProtKB">
        <authorList>
            <consortium name="RefSeq"/>
        </authorList>
    </citation>
    <scope>IDENTIFICATION</scope>
</reference>
<accession>A0AC55DGM6</accession>